<dbReference type="GO" id="GO:1900376">
    <property type="term" value="P:regulation of secondary metabolite biosynthetic process"/>
    <property type="evidence" value="ECO:0007669"/>
    <property type="project" value="TreeGrafter"/>
</dbReference>
<feature type="binding site" evidence="7">
    <location>
        <position position="122"/>
    </location>
    <ligand>
        <name>Zn(2+)</name>
        <dbReference type="ChEBI" id="CHEBI:29105"/>
    </ligand>
</feature>
<evidence type="ECO:0000256" key="5">
    <source>
        <dbReference type="ARBA" id="ARBA00023125"/>
    </source>
</evidence>
<evidence type="ECO:0000256" key="7">
    <source>
        <dbReference type="PIRSR" id="PIRSR602481-1"/>
    </source>
</evidence>
<feature type="binding site" evidence="7">
    <location>
        <position position="82"/>
    </location>
    <ligand>
        <name>Zn(2+)</name>
        <dbReference type="ChEBI" id="CHEBI:29105"/>
    </ligand>
</feature>
<evidence type="ECO:0000313" key="9">
    <source>
        <dbReference type="Proteomes" id="UP000623172"/>
    </source>
</evidence>
<dbReference type="InterPro" id="IPR043135">
    <property type="entry name" value="Fur_C"/>
</dbReference>
<keyword evidence="3 7" id="KW-0862">Zinc</keyword>
<dbReference type="AlphaFoldDB" id="A0A926D2H4"/>
<dbReference type="GO" id="GO:0008270">
    <property type="term" value="F:zinc ion binding"/>
    <property type="evidence" value="ECO:0007669"/>
    <property type="project" value="TreeGrafter"/>
</dbReference>
<name>A0A926D2H4_9FIRM</name>
<evidence type="ECO:0000256" key="3">
    <source>
        <dbReference type="ARBA" id="ARBA00022833"/>
    </source>
</evidence>
<keyword evidence="4" id="KW-0805">Transcription regulation</keyword>
<evidence type="ECO:0000313" key="8">
    <source>
        <dbReference type="EMBL" id="MBC8530543.1"/>
    </source>
</evidence>
<dbReference type="RefSeq" id="WP_249314517.1">
    <property type="nucleotide sequence ID" value="NZ_JACRSR010000001.1"/>
</dbReference>
<comment type="cofactor">
    <cofactor evidence="7">
        <name>Zn(2+)</name>
        <dbReference type="ChEBI" id="CHEBI:29105"/>
    </cofactor>
    <text evidence="7">Binds 1 zinc ion per subunit.</text>
</comment>
<keyword evidence="9" id="KW-1185">Reference proteome</keyword>
<proteinExistence type="inferred from homology"/>
<organism evidence="8 9">
    <name type="scientific">Gehongia tenuis</name>
    <dbReference type="NCBI Taxonomy" id="2763655"/>
    <lineage>
        <taxon>Bacteria</taxon>
        <taxon>Bacillati</taxon>
        <taxon>Bacillota</taxon>
        <taxon>Clostridia</taxon>
        <taxon>Christensenellales</taxon>
        <taxon>Christensenellaceae</taxon>
        <taxon>Gehongia</taxon>
    </lineage>
</organism>
<reference evidence="8" key="1">
    <citation type="submission" date="2020-08" db="EMBL/GenBank/DDBJ databases">
        <title>Genome public.</title>
        <authorList>
            <person name="Liu C."/>
            <person name="Sun Q."/>
        </authorList>
    </citation>
    <scope>NUCLEOTIDE SEQUENCE</scope>
    <source>
        <strain evidence="8">NSJ-53</strain>
    </source>
</reference>
<keyword evidence="7" id="KW-0479">Metal-binding</keyword>
<comment type="caution">
    <text evidence="8">The sequence shown here is derived from an EMBL/GenBank/DDBJ whole genome shotgun (WGS) entry which is preliminary data.</text>
</comment>
<evidence type="ECO:0000256" key="2">
    <source>
        <dbReference type="ARBA" id="ARBA00022491"/>
    </source>
</evidence>
<keyword evidence="2" id="KW-0678">Repressor</keyword>
<feature type="binding site" evidence="7">
    <location>
        <position position="125"/>
    </location>
    <ligand>
        <name>Zn(2+)</name>
        <dbReference type="ChEBI" id="CHEBI:29105"/>
    </ligand>
</feature>
<dbReference type="GO" id="GO:0000976">
    <property type="term" value="F:transcription cis-regulatory region binding"/>
    <property type="evidence" value="ECO:0007669"/>
    <property type="project" value="TreeGrafter"/>
</dbReference>
<dbReference type="Pfam" id="PF01475">
    <property type="entry name" value="FUR"/>
    <property type="match status" value="1"/>
</dbReference>
<keyword evidence="5" id="KW-0238">DNA-binding</keyword>
<feature type="binding site" evidence="7">
    <location>
        <position position="85"/>
    </location>
    <ligand>
        <name>Zn(2+)</name>
        <dbReference type="ChEBI" id="CHEBI:29105"/>
    </ligand>
</feature>
<dbReference type="SUPFAM" id="SSF46785">
    <property type="entry name" value="Winged helix' DNA-binding domain"/>
    <property type="match status" value="1"/>
</dbReference>
<protein>
    <submittedName>
        <fullName evidence="8">Transcriptional repressor</fullName>
    </submittedName>
</protein>
<dbReference type="Proteomes" id="UP000623172">
    <property type="component" value="Unassembled WGS sequence"/>
</dbReference>
<gene>
    <name evidence="8" type="ORF">H8696_01605</name>
</gene>
<accession>A0A926D2H4</accession>
<keyword evidence="6" id="KW-0804">Transcription</keyword>
<dbReference type="InterPro" id="IPR002481">
    <property type="entry name" value="FUR"/>
</dbReference>
<dbReference type="CDD" id="cd07153">
    <property type="entry name" value="Fur_like"/>
    <property type="match status" value="1"/>
</dbReference>
<dbReference type="InterPro" id="IPR036390">
    <property type="entry name" value="WH_DNA-bd_sf"/>
</dbReference>
<dbReference type="EMBL" id="JACRSR010000001">
    <property type="protein sequence ID" value="MBC8530543.1"/>
    <property type="molecule type" value="Genomic_DNA"/>
</dbReference>
<comment type="similarity">
    <text evidence="1">Belongs to the Fur family.</text>
</comment>
<dbReference type="InterPro" id="IPR036388">
    <property type="entry name" value="WH-like_DNA-bd_sf"/>
</dbReference>
<dbReference type="Gene3D" id="3.30.1490.190">
    <property type="match status" value="1"/>
</dbReference>
<evidence type="ECO:0000256" key="1">
    <source>
        <dbReference type="ARBA" id="ARBA00007957"/>
    </source>
</evidence>
<sequence length="136" mass="15635">MAEQRYSRQRQAILEAVKSSHAHPTAEMVHQAIRAKMPSISLGTVYRNLKVLSANGEIKPLYGDANNLHYDGRCDDHPHLVCTHCHQVYDMPDEWVKRLGPLDEVSTRHEIDFVDITFYGVCEHCRTNKTKEVEFS</sequence>
<evidence type="ECO:0000256" key="4">
    <source>
        <dbReference type="ARBA" id="ARBA00023015"/>
    </source>
</evidence>
<dbReference type="PANTHER" id="PTHR33202">
    <property type="entry name" value="ZINC UPTAKE REGULATION PROTEIN"/>
    <property type="match status" value="1"/>
</dbReference>
<dbReference type="PANTHER" id="PTHR33202:SF7">
    <property type="entry name" value="FERRIC UPTAKE REGULATION PROTEIN"/>
    <property type="match status" value="1"/>
</dbReference>
<evidence type="ECO:0000256" key="6">
    <source>
        <dbReference type="ARBA" id="ARBA00023163"/>
    </source>
</evidence>
<dbReference type="GO" id="GO:0045892">
    <property type="term" value="P:negative regulation of DNA-templated transcription"/>
    <property type="evidence" value="ECO:0007669"/>
    <property type="project" value="TreeGrafter"/>
</dbReference>
<dbReference type="Gene3D" id="1.10.10.10">
    <property type="entry name" value="Winged helix-like DNA-binding domain superfamily/Winged helix DNA-binding domain"/>
    <property type="match status" value="1"/>
</dbReference>
<dbReference type="GO" id="GO:0003700">
    <property type="term" value="F:DNA-binding transcription factor activity"/>
    <property type="evidence" value="ECO:0007669"/>
    <property type="project" value="InterPro"/>
</dbReference>